<accession>A0ABN3L3K5</accession>
<organism evidence="2 3">
    <name type="scientific">Terrabacter carboxydivorans</name>
    <dbReference type="NCBI Taxonomy" id="619730"/>
    <lineage>
        <taxon>Bacteria</taxon>
        <taxon>Bacillati</taxon>
        <taxon>Actinomycetota</taxon>
        <taxon>Actinomycetes</taxon>
        <taxon>Micrococcales</taxon>
        <taxon>Intrasporangiaceae</taxon>
        <taxon>Terrabacter</taxon>
    </lineage>
</organism>
<sequence length="72" mass="7283">MSATRASPAGAGVHAVSRDDGVNTGTTRIVAPGPECPVGTAAPRGTVFGRDERVSYAVRVRPRPGALVRVAG</sequence>
<feature type="region of interest" description="Disordered" evidence="1">
    <location>
        <begin position="1"/>
        <end position="44"/>
    </location>
</feature>
<keyword evidence="3" id="KW-1185">Reference proteome</keyword>
<proteinExistence type="predicted"/>
<evidence type="ECO:0000313" key="3">
    <source>
        <dbReference type="Proteomes" id="UP001500730"/>
    </source>
</evidence>
<evidence type="ECO:0000313" key="2">
    <source>
        <dbReference type="EMBL" id="GAA2475743.1"/>
    </source>
</evidence>
<dbReference type="EMBL" id="BAAARE010000004">
    <property type="protein sequence ID" value="GAA2475743.1"/>
    <property type="molecule type" value="Genomic_DNA"/>
</dbReference>
<gene>
    <name evidence="2" type="ORF">GCM10009858_11400</name>
</gene>
<comment type="caution">
    <text evidence="2">The sequence shown here is derived from an EMBL/GenBank/DDBJ whole genome shotgun (WGS) entry which is preliminary data.</text>
</comment>
<evidence type="ECO:0000256" key="1">
    <source>
        <dbReference type="SAM" id="MobiDB-lite"/>
    </source>
</evidence>
<reference evidence="2 3" key="1">
    <citation type="journal article" date="2019" name="Int. J. Syst. Evol. Microbiol.">
        <title>The Global Catalogue of Microorganisms (GCM) 10K type strain sequencing project: providing services to taxonomists for standard genome sequencing and annotation.</title>
        <authorList>
            <consortium name="The Broad Institute Genomics Platform"/>
            <consortium name="The Broad Institute Genome Sequencing Center for Infectious Disease"/>
            <person name="Wu L."/>
            <person name="Ma J."/>
        </authorList>
    </citation>
    <scope>NUCLEOTIDE SEQUENCE [LARGE SCALE GENOMIC DNA]</scope>
    <source>
        <strain evidence="2 3">JCM 16259</strain>
    </source>
</reference>
<dbReference type="Proteomes" id="UP001500730">
    <property type="component" value="Unassembled WGS sequence"/>
</dbReference>
<name>A0ABN3L3K5_9MICO</name>
<protein>
    <submittedName>
        <fullName evidence="2">Uncharacterized protein</fullName>
    </submittedName>
</protein>